<dbReference type="InterPro" id="IPR016488">
    <property type="entry name" value="NADH_Ub_cplx-1_asu_su-6"/>
</dbReference>
<dbReference type="EMBL" id="JBBJCI010000208">
    <property type="protein sequence ID" value="KAK7240936.1"/>
    <property type="molecule type" value="Genomic_DNA"/>
</dbReference>
<sequence length="116" mass="13015">MALRALKQTQSKVGTSSTRMLFRDICRQVPTVLTIYDVDMTVTEARGVVKAAFAKNAGVTDARTIAILNHKGRTELQEATLQYKTKAQLMAFLERITKTDKQLAQEADEDADFFKM</sequence>
<comment type="similarity">
    <text evidence="2">Belongs to the complex I LYR family.</text>
</comment>
<accession>A0ABR1FXK1</accession>
<evidence type="ECO:0000313" key="10">
    <source>
        <dbReference type="Proteomes" id="UP001363151"/>
    </source>
</evidence>
<keyword evidence="8" id="KW-0472">Membrane</keyword>
<dbReference type="InterPro" id="IPR045299">
    <property type="entry name" value="Complex1_LYR_NDUFA6_LYRM6"/>
</dbReference>
<protein>
    <submittedName>
        <fullName evidence="9">NADH dehydrogenase (Ubiquinone) 1 alpha subcomplex</fullName>
    </submittedName>
</protein>
<organism evidence="9 10">
    <name type="scientific">Aureococcus anophagefferens</name>
    <name type="common">Harmful bloom alga</name>
    <dbReference type="NCBI Taxonomy" id="44056"/>
    <lineage>
        <taxon>Eukaryota</taxon>
        <taxon>Sar</taxon>
        <taxon>Stramenopiles</taxon>
        <taxon>Ochrophyta</taxon>
        <taxon>Pelagophyceae</taxon>
        <taxon>Pelagomonadales</taxon>
        <taxon>Pelagomonadaceae</taxon>
        <taxon>Aureococcus</taxon>
    </lineage>
</organism>
<gene>
    <name evidence="9" type="primary">NDUFA6</name>
    <name evidence="9" type="ORF">SO694_0005529</name>
</gene>
<keyword evidence="4" id="KW-0679">Respiratory chain</keyword>
<evidence type="ECO:0000256" key="3">
    <source>
        <dbReference type="ARBA" id="ARBA00022448"/>
    </source>
</evidence>
<proteinExistence type="inferred from homology"/>
<keyword evidence="6" id="KW-0249">Electron transport</keyword>
<evidence type="ECO:0000256" key="1">
    <source>
        <dbReference type="ARBA" id="ARBA00004443"/>
    </source>
</evidence>
<dbReference type="CDD" id="cd20266">
    <property type="entry name" value="Complex1_LYR_NDUFA6_LYRM6"/>
    <property type="match status" value="1"/>
</dbReference>
<evidence type="ECO:0000313" key="9">
    <source>
        <dbReference type="EMBL" id="KAK7240936.1"/>
    </source>
</evidence>
<keyword evidence="5" id="KW-0999">Mitochondrion inner membrane</keyword>
<evidence type="ECO:0000256" key="2">
    <source>
        <dbReference type="ARBA" id="ARBA00009508"/>
    </source>
</evidence>
<evidence type="ECO:0000256" key="4">
    <source>
        <dbReference type="ARBA" id="ARBA00022660"/>
    </source>
</evidence>
<name>A0ABR1FXK1_AURAN</name>
<evidence type="ECO:0000256" key="6">
    <source>
        <dbReference type="ARBA" id="ARBA00022982"/>
    </source>
</evidence>
<dbReference type="Proteomes" id="UP001363151">
    <property type="component" value="Unassembled WGS sequence"/>
</dbReference>
<evidence type="ECO:0000256" key="8">
    <source>
        <dbReference type="ARBA" id="ARBA00023136"/>
    </source>
</evidence>
<dbReference type="PANTHER" id="PTHR12964">
    <property type="entry name" value="NADH-UBIQUINONE OXIDOREDUCTASE B14 SUBUNIT"/>
    <property type="match status" value="1"/>
</dbReference>
<reference evidence="9 10" key="1">
    <citation type="submission" date="2024-03" db="EMBL/GenBank/DDBJ databases">
        <title>Aureococcus anophagefferens CCMP1851 and Kratosvirus quantuckense: Draft genome of a second virus-susceptible host strain in the model system.</title>
        <authorList>
            <person name="Chase E."/>
            <person name="Truchon A.R."/>
            <person name="Schepens W."/>
            <person name="Wilhelm S.W."/>
        </authorList>
    </citation>
    <scope>NUCLEOTIDE SEQUENCE [LARGE SCALE GENOMIC DNA]</scope>
    <source>
        <strain evidence="9 10">CCMP1851</strain>
    </source>
</reference>
<keyword evidence="10" id="KW-1185">Reference proteome</keyword>
<keyword evidence="7" id="KW-0496">Mitochondrion</keyword>
<keyword evidence="3" id="KW-0813">Transport</keyword>
<comment type="subcellular location">
    <subcellularLocation>
        <location evidence="1">Mitochondrion inner membrane</location>
        <topology evidence="1">Peripheral membrane protein</topology>
        <orientation evidence="1">Matrix side</orientation>
    </subcellularLocation>
</comment>
<dbReference type="PANTHER" id="PTHR12964:SF0">
    <property type="entry name" value="NADH DEHYDROGENASE [UBIQUINONE] 1 ALPHA SUBCOMPLEX SUBUNIT 6"/>
    <property type="match status" value="1"/>
</dbReference>
<evidence type="ECO:0000256" key="5">
    <source>
        <dbReference type="ARBA" id="ARBA00022792"/>
    </source>
</evidence>
<comment type="caution">
    <text evidence="9">The sequence shown here is derived from an EMBL/GenBank/DDBJ whole genome shotgun (WGS) entry which is preliminary data.</text>
</comment>
<evidence type="ECO:0000256" key="7">
    <source>
        <dbReference type="ARBA" id="ARBA00023128"/>
    </source>
</evidence>